<reference evidence="6 7" key="1">
    <citation type="submission" date="2015-10" db="EMBL/GenBank/DDBJ databases">
        <title>Draft genome sequence of Novosphingobium fuchskuhlense DSM 25065 isolated from a surface water sample of the southwest basin of Lake Grosse Fuchskuhle.</title>
        <authorList>
            <person name="Ruckert C."/>
            <person name="Winkler A."/>
            <person name="Glaeser J."/>
            <person name="Grossart H.-P."/>
            <person name="Kalinowski J."/>
            <person name="Glaeser S."/>
        </authorList>
    </citation>
    <scope>NUCLEOTIDE SEQUENCE [LARGE SCALE GENOMIC DNA]</scope>
    <source>
        <strain evidence="6 7">FNE08-7</strain>
    </source>
</reference>
<dbReference type="PROSITE" id="PS00330">
    <property type="entry name" value="HEMOLYSIN_CALCIUM"/>
    <property type="match status" value="4"/>
</dbReference>
<evidence type="ECO:0000256" key="1">
    <source>
        <dbReference type="ARBA" id="ARBA00001913"/>
    </source>
</evidence>
<dbReference type="PANTHER" id="PTHR38340:SF1">
    <property type="entry name" value="S-LAYER PROTEIN"/>
    <property type="match status" value="1"/>
</dbReference>
<evidence type="ECO:0000256" key="2">
    <source>
        <dbReference type="ARBA" id="ARBA00004613"/>
    </source>
</evidence>
<organism evidence="6 7">
    <name type="scientific">Novosphingobium fuchskuhlense</name>
    <dbReference type="NCBI Taxonomy" id="1117702"/>
    <lineage>
        <taxon>Bacteria</taxon>
        <taxon>Pseudomonadati</taxon>
        <taxon>Pseudomonadota</taxon>
        <taxon>Alphaproteobacteria</taxon>
        <taxon>Sphingomonadales</taxon>
        <taxon>Sphingomonadaceae</taxon>
        <taxon>Novosphingobium</taxon>
    </lineage>
</organism>
<dbReference type="GO" id="GO:0005509">
    <property type="term" value="F:calcium ion binding"/>
    <property type="evidence" value="ECO:0007669"/>
    <property type="project" value="InterPro"/>
</dbReference>
<dbReference type="EMBL" id="LLZS01000006">
    <property type="protein sequence ID" value="KUR71683.1"/>
    <property type="molecule type" value="Genomic_DNA"/>
</dbReference>
<dbReference type="SUPFAM" id="SSF141072">
    <property type="entry name" value="CalX-like"/>
    <property type="match status" value="1"/>
</dbReference>
<name>A0A117UVN5_9SPHN</name>
<dbReference type="Proteomes" id="UP000058012">
    <property type="component" value="Unassembled WGS sequence"/>
</dbReference>
<keyword evidence="7" id="KW-1185">Reference proteome</keyword>
<dbReference type="OrthoDB" id="7501316at2"/>
<dbReference type="Gene3D" id="2.60.40.2030">
    <property type="match status" value="1"/>
</dbReference>
<comment type="cofactor">
    <cofactor evidence="1">
        <name>Ca(2+)</name>
        <dbReference type="ChEBI" id="CHEBI:29108"/>
    </cofactor>
</comment>
<evidence type="ECO:0000256" key="3">
    <source>
        <dbReference type="ARBA" id="ARBA00022525"/>
    </source>
</evidence>
<dbReference type="SUPFAM" id="SSF51120">
    <property type="entry name" value="beta-Roll"/>
    <property type="match status" value="2"/>
</dbReference>
<keyword evidence="3" id="KW-0964">Secreted</keyword>
<dbReference type="PANTHER" id="PTHR38340">
    <property type="entry name" value="S-LAYER PROTEIN"/>
    <property type="match status" value="1"/>
</dbReference>
<evidence type="ECO:0000256" key="4">
    <source>
        <dbReference type="ARBA" id="ARBA00022737"/>
    </source>
</evidence>
<proteinExistence type="predicted"/>
<dbReference type="InterPro" id="IPR018511">
    <property type="entry name" value="Hemolysin-typ_Ca-bd_CS"/>
</dbReference>
<dbReference type="InterPro" id="IPR013858">
    <property type="entry name" value="Peptidase_M10B_C"/>
</dbReference>
<evidence type="ECO:0000259" key="5">
    <source>
        <dbReference type="Pfam" id="PF08548"/>
    </source>
</evidence>
<dbReference type="Gene3D" id="2.150.10.10">
    <property type="entry name" value="Serralysin-like metalloprotease, C-terminal"/>
    <property type="match status" value="3"/>
</dbReference>
<evidence type="ECO:0000313" key="6">
    <source>
        <dbReference type="EMBL" id="KUR71683.1"/>
    </source>
</evidence>
<accession>A0A117UVN5</accession>
<dbReference type="InterPro" id="IPR050557">
    <property type="entry name" value="RTX_toxin/Mannuronan_C5-epim"/>
</dbReference>
<dbReference type="InterPro" id="IPR001343">
    <property type="entry name" value="Hemolysn_Ca-bd"/>
</dbReference>
<dbReference type="STRING" id="1117702.AQZ52_08715"/>
<feature type="domain" description="Peptidase M10 serralysin C-terminal" evidence="5">
    <location>
        <begin position="580"/>
        <end position="703"/>
    </location>
</feature>
<dbReference type="InterPro" id="IPR011049">
    <property type="entry name" value="Serralysin-like_metalloprot_C"/>
</dbReference>
<sequence>MADLIKGLGGEAGFGENTYAFGSAAPSYIDLKSIFPNGLNFFGYVYSGVKINDGGVTFANGPNDFQNKAFISAFSMYYEDPVLGPQTPTPGGTSTGSNAIYWDIDPVKKSLTITWDDISGQNAYQLRIVDKSALGKPGDFDIVLRYEAINLAEYYQPAGDYIDYGYAGFRSTNGAHSIDLPGSGTTGAGDPIALMNLPNASNIGRPGIFVYEVRQDNLATISAKLHTKLTVQTFEGNELSNFEPYTLQGMAEGTGKGTEVTFTLTRTGSLAAALDVNYSLKSYYKTQFPNVNADDFSGLAPSGTVRFETGKATTVLKMVIAGDTTFEAAAKWFELYFTSDKIGASASAGVLVFDDDPNNAVGTDGRDFLTGSYVDDVLTGNGGDDYLAGRGGNDTLDGGAGNDTFSGGDGTDTITYANSAGAVKFSLDLEARQYTGGAGVDQITFNFDATSGDYVPDVENLIGSAFGDRLIGNAFDNVITGLAGNDRLDGLGGADTLIGGAGNDIYYVDDAGDTEVEMPGQGTDLVIAVANTVLGDGVENLSLKGTAAIDGTGNALSNQIVGNDAANVLSGLGGADRLTGGAGNDTLIGGAGADLLRGGAGTDTFAFDTLETARQRDSILDFVHGTDKISLSATVFTALSGQNGVLDADEFGIGARAATSAMHLIYNADKGTLYYDADGKGGAAQILIGLFAGKPALDASDFVLA</sequence>
<keyword evidence="4" id="KW-0677">Repeat</keyword>
<dbReference type="AlphaFoldDB" id="A0A117UVN5"/>
<dbReference type="GO" id="GO:0005615">
    <property type="term" value="C:extracellular space"/>
    <property type="evidence" value="ECO:0007669"/>
    <property type="project" value="InterPro"/>
</dbReference>
<dbReference type="InterPro" id="IPR038081">
    <property type="entry name" value="CalX-like_sf"/>
</dbReference>
<comment type="caution">
    <text evidence="6">The sequence shown here is derived from an EMBL/GenBank/DDBJ whole genome shotgun (WGS) entry which is preliminary data.</text>
</comment>
<dbReference type="Pfam" id="PF08548">
    <property type="entry name" value="Peptidase_M10_C"/>
    <property type="match status" value="1"/>
</dbReference>
<dbReference type="Pfam" id="PF00353">
    <property type="entry name" value="HemolysinCabind"/>
    <property type="match status" value="3"/>
</dbReference>
<dbReference type="PRINTS" id="PR00313">
    <property type="entry name" value="CABNDNGRPT"/>
</dbReference>
<evidence type="ECO:0000313" key="7">
    <source>
        <dbReference type="Proteomes" id="UP000058012"/>
    </source>
</evidence>
<comment type="subcellular location">
    <subcellularLocation>
        <location evidence="2">Secreted</location>
    </subcellularLocation>
</comment>
<protein>
    <recommendedName>
        <fullName evidence="5">Peptidase M10 serralysin C-terminal domain-containing protein</fullName>
    </recommendedName>
</protein>
<dbReference type="RefSeq" id="WP_067908556.1">
    <property type="nucleotide sequence ID" value="NZ_KQ954244.1"/>
</dbReference>
<gene>
    <name evidence="6" type="ORF">AQZ52_08715</name>
</gene>